<dbReference type="OrthoDB" id="4592556at2"/>
<proteinExistence type="predicted"/>
<dbReference type="RefSeq" id="WP_071163416.1">
    <property type="nucleotide sequence ID" value="NZ_CP017812.1"/>
</dbReference>
<name>A0A1D9MID3_9ACTO</name>
<dbReference type="STRING" id="1912795.BK816_00460"/>
<dbReference type="AlphaFoldDB" id="A0A1D9MID3"/>
<protein>
    <recommendedName>
        <fullName evidence="3">Peptidase S9 prolyl oligopeptidase catalytic domain-containing protein</fullName>
    </recommendedName>
</protein>
<sequence length="276" mass="30945">MSSDHIDAGITSINERGIPIDFLCVPGKSDTTLVFLHGAITDKISLPYLNGLGVSKGVEANRIFISDPSLYLTDKLYLSWYLGNSKQNNQDNIKQVLQHIFRMVPTKRAIFFGGSGGGFASLYFASQFRDSVSIVYNPQTIIRNYISYSIHAFTEHCYGIDYREYDPLSKLPSDLVIDLTSLYTTPLKTTVCYLQNLNDPFHIERHLKPFADRINKNIDFYTLLESWQDGHTPPPKDKINAILKSVTSALNHGESLKPALLGQGFKEGYEPTSPAN</sequence>
<dbReference type="KEGG" id="avu:BK816_00460"/>
<dbReference type="InterPro" id="IPR029058">
    <property type="entry name" value="AB_hydrolase_fold"/>
</dbReference>
<dbReference type="Proteomes" id="UP000176288">
    <property type="component" value="Chromosome"/>
</dbReference>
<gene>
    <name evidence="1" type="ORF">BK816_00460</name>
</gene>
<reference evidence="1 2" key="1">
    <citation type="submission" date="2016-10" db="EMBL/GenBank/DDBJ databases">
        <title>Actinomyces aegypiusis sp. nov., isolated from the Aegypius monachus in Qinghai Tibet Plateau China.</title>
        <authorList>
            <person name="Wang Y."/>
        </authorList>
    </citation>
    <scope>NUCLEOTIDE SEQUENCE [LARGE SCALE GENOMIC DNA]</scope>
    <source>
        <strain evidence="1 2">VUL4_3</strain>
    </source>
</reference>
<accession>A0A1D9MID3</accession>
<evidence type="ECO:0008006" key="3">
    <source>
        <dbReference type="Google" id="ProtNLM"/>
    </source>
</evidence>
<evidence type="ECO:0000313" key="2">
    <source>
        <dbReference type="Proteomes" id="UP000176288"/>
    </source>
</evidence>
<dbReference type="SUPFAM" id="SSF53474">
    <property type="entry name" value="alpha/beta-Hydrolases"/>
    <property type="match status" value="1"/>
</dbReference>
<organism evidence="1 2">
    <name type="scientific">Boudabousia tangfeifanii</name>
    <dbReference type="NCBI Taxonomy" id="1912795"/>
    <lineage>
        <taxon>Bacteria</taxon>
        <taxon>Bacillati</taxon>
        <taxon>Actinomycetota</taxon>
        <taxon>Actinomycetes</taxon>
        <taxon>Actinomycetales</taxon>
        <taxon>Actinomycetaceae</taxon>
        <taxon>Boudabousia</taxon>
    </lineage>
</organism>
<dbReference type="EMBL" id="CP017812">
    <property type="protein sequence ID" value="AOZ71950.1"/>
    <property type="molecule type" value="Genomic_DNA"/>
</dbReference>
<evidence type="ECO:0000313" key="1">
    <source>
        <dbReference type="EMBL" id="AOZ71950.1"/>
    </source>
</evidence>
<keyword evidence="2" id="KW-1185">Reference proteome</keyword>